<organism evidence="2">
    <name type="scientific">Cucumis melo</name>
    <name type="common">Muskmelon</name>
    <dbReference type="NCBI Taxonomy" id="3656"/>
    <lineage>
        <taxon>Eukaryota</taxon>
        <taxon>Viridiplantae</taxon>
        <taxon>Streptophyta</taxon>
        <taxon>Embryophyta</taxon>
        <taxon>Tracheophyta</taxon>
        <taxon>Spermatophyta</taxon>
        <taxon>Magnoliopsida</taxon>
        <taxon>eudicotyledons</taxon>
        <taxon>Gunneridae</taxon>
        <taxon>Pentapetalae</taxon>
        <taxon>rosids</taxon>
        <taxon>fabids</taxon>
        <taxon>Cucurbitales</taxon>
        <taxon>Cucurbitaceae</taxon>
        <taxon>Benincaseae</taxon>
        <taxon>Cucumis</taxon>
    </lineage>
</organism>
<feature type="compositionally biased region" description="Basic and acidic residues" evidence="1">
    <location>
        <begin position="552"/>
        <end position="574"/>
    </location>
</feature>
<evidence type="ECO:0008006" key="3">
    <source>
        <dbReference type="Google" id="ProtNLM"/>
    </source>
</evidence>
<feature type="region of interest" description="Disordered" evidence="1">
    <location>
        <begin position="920"/>
        <end position="1047"/>
    </location>
</feature>
<feature type="compositionally biased region" description="Low complexity" evidence="1">
    <location>
        <begin position="954"/>
        <end position="968"/>
    </location>
</feature>
<dbReference type="PANTHER" id="PTHR31008">
    <property type="entry name" value="COP1-INTERACTING PROTEIN-RELATED"/>
    <property type="match status" value="1"/>
</dbReference>
<evidence type="ECO:0000256" key="1">
    <source>
        <dbReference type="SAM" id="MobiDB-lite"/>
    </source>
</evidence>
<dbReference type="EnsemblPlants" id="MELO3C024328.2.1">
    <property type="protein sequence ID" value="MELO3C024328.2.1"/>
    <property type="gene ID" value="MELO3C024328.2"/>
</dbReference>
<feature type="compositionally biased region" description="Low complexity" evidence="1">
    <location>
        <begin position="1163"/>
        <end position="1179"/>
    </location>
</feature>
<feature type="compositionally biased region" description="Polar residues" evidence="1">
    <location>
        <begin position="278"/>
        <end position="292"/>
    </location>
</feature>
<protein>
    <recommendedName>
        <fullName evidence="3">COP1-interacting protein 7</fullName>
    </recommendedName>
</protein>
<feature type="compositionally biased region" description="Polar residues" evidence="1">
    <location>
        <begin position="477"/>
        <end position="486"/>
    </location>
</feature>
<feature type="compositionally biased region" description="Polar residues" evidence="1">
    <location>
        <begin position="984"/>
        <end position="994"/>
    </location>
</feature>
<feature type="compositionally biased region" description="Polar residues" evidence="1">
    <location>
        <begin position="1038"/>
        <end position="1047"/>
    </location>
</feature>
<feature type="compositionally biased region" description="Basic and acidic residues" evidence="1">
    <location>
        <begin position="429"/>
        <end position="461"/>
    </location>
</feature>
<proteinExistence type="predicted"/>
<reference evidence="2" key="1">
    <citation type="submission" date="2023-03" db="UniProtKB">
        <authorList>
            <consortium name="EnsemblPlants"/>
        </authorList>
    </citation>
    <scope>IDENTIFICATION</scope>
</reference>
<feature type="region of interest" description="Disordered" evidence="1">
    <location>
        <begin position="397"/>
        <end position="726"/>
    </location>
</feature>
<feature type="compositionally biased region" description="Basic and acidic residues" evidence="1">
    <location>
        <begin position="1328"/>
        <end position="1341"/>
    </location>
</feature>
<feature type="compositionally biased region" description="Low complexity" evidence="1">
    <location>
        <begin position="931"/>
        <end position="941"/>
    </location>
</feature>
<feature type="compositionally biased region" description="Basic and acidic residues" evidence="1">
    <location>
        <begin position="1024"/>
        <end position="1037"/>
    </location>
</feature>
<feature type="region of interest" description="Disordered" evidence="1">
    <location>
        <begin position="114"/>
        <end position="135"/>
    </location>
</feature>
<accession>A0A9I9DVA3</accession>
<dbReference type="Gramene" id="MELO3C024328.2.1">
    <property type="protein sequence ID" value="MELO3C024328.2.1"/>
    <property type="gene ID" value="MELO3C024328.2"/>
</dbReference>
<name>A0A9I9DVA3_CUCME</name>
<feature type="compositionally biased region" description="Basic and acidic residues" evidence="1">
    <location>
        <begin position="660"/>
        <end position="689"/>
    </location>
</feature>
<dbReference type="PANTHER" id="PTHR31008:SF15">
    <property type="entry name" value="GPI-ANCHORED ADHESIN-LIKE PROTEIN"/>
    <property type="match status" value="1"/>
</dbReference>
<feature type="compositionally biased region" description="Polar residues" evidence="1">
    <location>
        <begin position="695"/>
        <end position="706"/>
    </location>
</feature>
<feature type="region of interest" description="Disordered" evidence="1">
    <location>
        <begin position="216"/>
        <end position="378"/>
    </location>
</feature>
<feature type="region of interest" description="Disordered" evidence="1">
    <location>
        <begin position="1131"/>
        <end position="1228"/>
    </location>
</feature>
<feature type="compositionally biased region" description="Low complexity" evidence="1">
    <location>
        <begin position="404"/>
        <end position="419"/>
    </location>
</feature>
<feature type="compositionally biased region" description="Basic and acidic residues" evidence="1">
    <location>
        <begin position="295"/>
        <end position="312"/>
    </location>
</feature>
<feature type="region of interest" description="Disordered" evidence="1">
    <location>
        <begin position="840"/>
        <end position="864"/>
    </location>
</feature>
<feature type="compositionally biased region" description="Basic and acidic residues" evidence="1">
    <location>
        <begin position="1144"/>
        <end position="1159"/>
    </location>
</feature>
<feature type="compositionally biased region" description="Basic and acidic residues" evidence="1">
    <location>
        <begin position="997"/>
        <end position="1010"/>
    </location>
</feature>
<feature type="region of interest" description="Disordered" evidence="1">
    <location>
        <begin position="1267"/>
        <end position="1289"/>
    </location>
</feature>
<feature type="region of interest" description="Disordered" evidence="1">
    <location>
        <begin position="1311"/>
        <end position="1349"/>
    </location>
</feature>
<feature type="compositionally biased region" description="Basic and acidic residues" evidence="1">
    <location>
        <begin position="265"/>
        <end position="277"/>
    </location>
</feature>
<evidence type="ECO:0000313" key="2">
    <source>
        <dbReference type="EnsemblPlants" id="MELO3C024328.2.1"/>
    </source>
</evidence>
<sequence>MKPETPLDFAVFQLSPRRSRCELFVSSHGNTEKLASGSVKPFVTQLKVAEEQFAHAVQAIKLEVERGGNGDAWFTKGTLERFVRFVSTPEILELVNTFDAEMSQLEAARRIYSQGEGDRHSVTSGGDGTGAGSTDETKKELLKAIDVRLLAVRQDLVTASTRALAAGFNPSTVSDLQLFADQFGAHRLAVSIFRSEACSSFISLSRRRPELVNTWTPGMDDRAVRSSCGSDMSIDDPTEDPVGTHYKPQYQTENKHEPQSGTTSRTEEQSSHVDESKPTTCQPAKSSATVPSRRNAKDETLPENLEKEKNGEETPTELKSTPVGPPARRLSVQDRINLFENKQKENTGGSGGGKPVSGKPLELRRLSSDVSSAPSAVEKAVLRRWSGVSDMSIDFSNEKKDIESPLCTPSSSSISDTKSNVFSGATEIQSEKSLPDLESKTRVEKRGSLVRVGDDESKQQGEEQNPFEGYAGKEAGASSSQAQFRSISGGADPVGLNDRGVSKGSVKNLSSSDDKSKGFKGVLGTETQGTSSIDRGEIDGAKNQVASQVDGFAKKTGDDAADGRLGNKMDDSGSRDILAFPLRPRDSRGHSRSFSNQFESGGIKLESSSTQYMEVDGGQLPQHRRSFKPEPEAVASRNLASSDTYNLKVENFGAQKMKLQKPERSRQAEKPQVSREESSSLHERSKLDTIGKSGTDGQESTPTISSIPGERVQRVRQSKGNQELNDELKMKANELEKLFAEHKLRVPGEHSSSARRNNTADVQLEQAISSQHRTSSALDTAPAQVVERSGVIESTGSSNKMENVYTTPAKLINNHDFSDDSRGKFYNKYMQKRDAKLREEWSSKRAEKEAKMKAMQDSLEKSKAEMRAKFSGFVDRQDSVASARRRAEKLRSFNYRSQARDQINSIQSEDDGDFPEVLEQKLNGNDRLHSDSYISDSASRSNQNKKALPSRNLSSTPRPTGATAPPRSVGKVSHSSSGRRRGQTENLLAQSVPNFSELRKENTKPSERKSTTRPLVRNYSRGKTSNEEPAIKEEKPRAQSSRKNSASAIDFKDILPLNTDNVVLAPLLLDEEQNDEIIYDKYLKGIDSKPFLRKGNGIGPGAGTSIAKLKASMESETSKDDEEFDEVAFEGSEIMPKQEEEEEGHEKMENKLAHMDNGKLRLSQESGRSSNSGSEIENSMRSHSHSRVDHSTISELPSMLPSFHKAGLLQDSPGESPLAWNSRMHHPFSYPHEASDIDAYMDSPIGSPASWNSHNITQAETDVARMRKKWGSAQKPSLIATSSSQPRKDMAKGFKRLLKFGRKSRGTESMVDWISATTSEGDDDTEDGRDPASRSSEDLRKSRMGFSEGHDDGFNESELYCEQGIMIIRILTYPTSFWSFPAVQELHSSIPAPPANFKLREDHMSGSSLKAPRSFFSLSTFRSKGTDATSR</sequence>